<dbReference type="Proteomes" id="UP000031668">
    <property type="component" value="Unassembled WGS sequence"/>
</dbReference>
<sequence>MVNVIRCSIGSKYPPWICTTYDYLQDMSGCVRMYAKPGSQIEDSELKKFYKKITNERGSEKVSPYHSEVVKAVSGFVDSKMPLHKMYNEWESVLRSVSSELSMTEHQYFKIFCYLRRILDISSFMANYADQMHNSFSLLEKSKTSSDSALIEEEKKIALLMKKSLVEFLIKANKNKRDNKIGETFPLLRKVLKYAFPRQDDISQDVMSYVEKVCEQIQLSEDDNTLTVEGIEEAMDYNPLSKYIGEPESSHHEISGQTFNLT</sequence>
<comment type="caution">
    <text evidence="1">The sequence shown here is derived from an EMBL/GenBank/DDBJ whole genome shotgun (WGS) entry which is preliminary data.</text>
</comment>
<evidence type="ECO:0000313" key="1">
    <source>
        <dbReference type="EMBL" id="KII73569.1"/>
    </source>
</evidence>
<reference evidence="1 2" key="1">
    <citation type="journal article" date="2014" name="Genome Biol. Evol.">
        <title>The genome of the myxosporean Thelohanellus kitauei shows adaptations to nutrient acquisition within its fish host.</title>
        <authorList>
            <person name="Yang Y."/>
            <person name="Xiong J."/>
            <person name="Zhou Z."/>
            <person name="Huo F."/>
            <person name="Miao W."/>
            <person name="Ran C."/>
            <person name="Liu Y."/>
            <person name="Zhang J."/>
            <person name="Feng J."/>
            <person name="Wang M."/>
            <person name="Wang M."/>
            <person name="Wang L."/>
            <person name="Yao B."/>
        </authorList>
    </citation>
    <scope>NUCLEOTIDE SEQUENCE [LARGE SCALE GENOMIC DNA]</scope>
    <source>
        <strain evidence="1">Wuqing</strain>
    </source>
</reference>
<name>A0A0C2J6W8_THEKT</name>
<proteinExistence type="predicted"/>
<accession>A0A0C2J6W8</accession>
<keyword evidence="2" id="KW-1185">Reference proteome</keyword>
<gene>
    <name evidence="1" type="ORF">RF11_12543</name>
</gene>
<dbReference type="AlphaFoldDB" id="A0A0C2J6W8"/>
<protein>
    <submittedName>
        <fullName evidence="1">Uncharacterized protein</fullName>
    </submittedName>
</protein>
<organism evidence="1 2">
    <name type="scientific">Thelohanellus kitauei</name>
    <name type="common">Myxosporean</name>
    <dbReference type="NCBI Taxonomy" id="669202"/>
    <lineage>
        <taxon>Eukaryota</taxon>
        <taxon>Metazoa</taxon>
        <taxon>Cnidaria</taxon>
        <taxon>Myxozoa</taxon>
        <taxon>Myxosporea</taxon>
        <taxon>Bivalvulida</taxon>
        <taxon>Platysporina</taxon>
        <taxon>Myxobolidae</taxon>
        <taxon>Thelohanellus</taxon>
    </lineage>
</organism>
<dbReference type="EMBL" id="JWZT01000767">
    <property type="protein sequence ID" value="KII73569.1"/>
    <property type="molecule type" value="Genomic_DNA"/>
</dbReference>
<evidence type="ECO:0000313" key="2">
    <source>
        <dbReference type="Proteomes" id="UP000031668"/>
    </source>
</evidence>